<sequence length="374" mass="40829">MSDAKMKNENDVSYTILEFSIAMQIRTALSLCFLFVSIPTVIYILWIDTYVIIRPNFCIRSDRFEYMRPCPNSTNASMSGWVNDPPSSCAGPLLNNRSSVRTMHSSGTYRSVFGPQFHEAAPASGGHDGSTAGDGHDDESGAGAEEDETFASNDHQTPKGNGDDESKANESGDSSRDTSSETGAGDIEDDEDVSGRQSRVLPTPMVVPFTSGLQAEEGSDERSPHDDDHADEGEMQKVNDGEGGDERSPQDDHCAVEGDMQEVNDPGDPSPPFPVTTTRKAHRPITSRRWTAADSFGGSIFELIMCVHRGVMMIFCRMMKSTDKMKAEAKSRVVVISIKKQPKRPKHGFMPEGATVETISPIPYDVVKDLKGGY</sequence>
<feature type="compositionally biased region" description="Basic and acidic residues" evidence="1">
    <location>
        <begin position="161"/>
        <end position="179"/>
    </location>
</feature>
<keyword evidence="2" id="KW-1133">Transmembrane helix</keyword>
<dbReference type="AlphaFoldDB" id="A0A8S0R6Q4"/>
<accession>A0A8S0R6Q4</accession>
<feature type="compositionally biased region" description="Polar residues" evidence="1">
    <location>
        <begin position="150"/>
        <end position="159"/>
    </location>
</feature>
<name>A0A8S0R6Q4_OLEEU</name>
<evidence type="ECO:0000256" key="2">
    <source>
        <dbReference type="SAM" id="Phobius"/>
    </source>
</evidence>
<dbReference type="Gramene" id="OE9A115463T1">
    <property type="protein sequence ID" value="OE9A115463C1"/>
    <property type="gene ID" value="OE9A115463"/>
</dbReference>
<dbReference type="PANTHER" id="PTHR20981">
    <property type="entry name" value="60S RIBOSOMAL PROTEIN L21"/>
    <property type="match status" value="1"/>
</dbReference>
<dbReference type="Proteomes" id="UP000594638">
    <property type="component" value="Unassembled WGS sequence"/>
</dbReference>
<proteinExistence type="predicted"/>
<dbReference type="GO" id="GO:0006412">
    <property type="term" value="P:translation"/>
    <property type="evidence" value="ECO:0007669"/>
    <property type="project" value="InterPro"/>
</dbReference>
<reference evidence="3 4" key="1">
    <citation type="submission" date="2019-12" db="EMBL/GenBank/DDBJ databases">
        <authorList>
            <person name="Alioto T."/>
            <person name="Alioto T."/>
            <person name="Gomez Garrido J."/>
        </authorList>
    </citation>
    <scope>NUCLEOTIDE SEQUENCE [LARGE SCALE GENOMIC DNA]</scope>
</reference>
<organism evidence="3 4">
    <name type="scientific">Olea europaea subsp. europaea</name>
    <dbReference type="NCBI Taxonomy" id="158383"/>
    <lineage>
        <taxon>Eukaryota</taxon>
        <taxon>Viridiplantae</taxon>
        <taxon>Streptophyta</taxon>
        <taxon>Embryophyta</taxon>
        <taxon>Tracheophyta</taxon>
        <taxon>Spermatophyta</taxon>
        <taxon>Magnoliopsida</taxon>
        <taxon>eudicotyledons</taxon>
        <taxon>Gunneridae</taxon>
        <taxon>Pentapetalae</taxon>
        <taxon>asterids</taxon>
        <taxon>lamiids</taxon>
        <taxon>Lamiales</taxon>
        <taxon>Oleaceae</taxon>
        <taxon>Oleeae</taxon>
        <taxon>Olea</taxon>
    </lineage>
</organism>
<protein>
    <submittedName>
        <fullName evidence="3">60S ribosomal L21-2</fullName>
    </submittedName>
</protein>
<evidence type="ECO:0000313" key="3">
    <source>
        <dbReference type="EMBL" id="CAA2974684.1"/>
    </source>
</evidence>
<feature type="transmembrane region" description="Helical" evidence="2">
    <location>
        <begin position="28"/>
        <end position="46"/>
    </location>
</feature>
<dbReference type="GO" id="GO:0005840">
    <property type="term" value="C:ribosome"/>
    <property type="evidence" value="ECO:0007669"/>
    <property type="project" value="InterPro"/>
</dbReference>
<keyword evidence="2" id="KW-0472">Membrane</keyword>
<evidence type="ECO:0000256" key="1">
    <source>
        <dbReference type="SAM" id="MobiDB-lite"/>
    </source>
</evidence>
<keyword evidence="2" id="KW-0812">Transmembrane</keyword>
<feature type="region of interest" description="Disordered" evidence="1">
    <location>
        <begin position="118"/>
        <end position="283"/>
    </location>
</feature>
<gene>
    <name evidence="3" type="ORF">OLEA9_A115463</name>
</gene>
<dbReference type="OrthoDB" id="1077678at2759"/>
<comment type="caution">
    <text evidence="3">The sequence shown here is derived from an EMBL/GenBank/DDBJ whole genome shotgun (WGS) entry which is preliminary data.</text>
</comment>
<dbReference type="Gene3D" id="6.10.250.3260">
    <property type="match status" value="1"/>
</dbReference>
<dbReference type="InterPro" id="IPR001147">
    <property type="entry name" value="Ribosomal_eL21"/>
</dbReference>
<dbReference type="GO" id="GO:0003735">
    <property type="term" value="F:structural constituent of ribosome"/>
    <property type="evidence" value="ECO:0007669"/>
    <property type="project" value="InterPro"/>
</dbReference>
<feature type="compositionally biased region" description="Basic and acidic residues" evidence="1">
    <location>
        <begin position="220"/>
        <end position="256"/>
    </location>
</feature>
<keyword evidence="4" id="KW-1185">Reference proteome</keyword>
<evidence type="ECO:0000313" key="4">
    <source>
        <dbReference type="Proteomes" id="UP000594638"/>
    </source>
</evidence>
<dbReference type="EMBL" id="CACTIH010002191">
    <property type="protein sequence ID" value="CAA2974684.1"/>
    <property type="molecule type" value="Genomic_DNA"/>
</dbReference>